<dbReference type="Proteomes" id="UP000510869">
    <property type="component" value="Chromosome"/>
</dbReference>
<accession>A0A7D6GRW4</accession>
<reference evidence="2 3" key="1">
    <citation type="submission" date="2020-07" db="EMBL/GenBank/DDBJ databases">
        <title>Natrinema (YPL30) sp. nov. and Haloterrigena xxxxxx (YPL8) sp. nov., isolated from a salt mine.</title>
        <authorList>
            <person name="Cui H."/>
        </authorList>
    </citation>
    <scope>NUCLEOTIDE SEQUENCE [LARGE SCALE GENOMIC DNA]</scope>
    <source>
        <strain evidence="2 3">YPL13</strain>
    </source>
</reference>
<evidence type="ECO:0000256" key="1">
    <source>
        <dbReference type="SAM" id="Phobius"/>
    </source>
</evidence>
<keyword evidence="1" id="KW-1133">Transmembrane helix</keyword>
<keyword evidence="1" id="KW-0472">Membrane</keyword>
<keyword evidence="3" id="KW-1185">Reference proteome</keyword>
<dbReference type="AlphaFoldDB" id="A0A7D6GRW4"/>
<dbReference type="RefSeq" id="WP_180841496.1">
    <property type="nucleotide sequence ID" value="NZ_CP059154.1"/>
</dbReference>
<dbReference type="KEGG" id="nay:HYG81_01480"/>
<evidence type="ECO:0000313" key="3">
    <source>
        <dbReference type="Proteomes" id="UP000510869"/>
    </source>
</evidence>
<feature type="transmembrane region" description="Helical" evidence="1">
    <location>
        <begin position="39"/>
        <end position="58"/>
    </location>
</feature>
<dbReference type="GeneID" id="56141835"/>
<name>A0A7D6GRW4_9EURY</name>
<gene>
    <name evidence="2" type="ORF">HYG81_01480</name>
</gene>
<evidence type="ECO:0000313" key="2">
    <source>
        <dbReference type="EMBL" id="QLK26323.1"/>
    </source>
</evidence>
<dbReference type="EMBL" id="CP059154">
    <property type="protein sequence ID" value="QLK26323.1"/>
    <property type="molecule type" value="Genomic_DNA"/>
</dbReference>
<sequence>MAETLYSIYAVAIVIVAVGGLLGVVFATPDLEGRSEYRFEALAVVAALFVLAMVGGFVL</sequence>
<organism evidence="2 3">
    <name type="scientific">Natrinema zhouii</name>
    <dbReference type="NCBI Taxonomy" id="1710539"/>
    <lineage>
        <taxon>Archaea</taxon>
        <taxon>Methanobacteriati</taxon>
        <taxon>Methanobacteriota</taxon>
        <taxon>Stenosarchaea group</taxon>
        <taxon>Halobacteria</taxon>
        <taxon>Halobacteriales</taxon>
        <taxon>Natrialbaceae</taxon>
        <taxon>Natrinema</taxon>
    </lineage>
</organism>
<feature type="transmembrane region" description="Helical" evidence="1">
    <location>
        <begin position="6"/>
        <end position="27"/>
    </location>
</feature>
<keyword evidence="1" id="KW-0812">Transmembrane</keyword>
<protein>
    <submittedName>
        <fullName evidence="2">Uncharacterized protein</fullName>
    </submittedName>
</protein>
<proteinExistence type="predicted"/>